<dbReference type="GO" id="GO:0000978">
    <property type="term" value="F:RNA polymerase II cis-regulatory region sequence-specific DNA binding"/>
    <property type="evidence" value="ECO:0007669"/>
    <property type="project" value="TreeGrafter"/>
</dbReference>
<dbReference type="AlphaFoldDB" id="A0AAW0IHT7"/>
<comment type="caution">
    <text evidence="14">The sequence shown here is derived from an EMBL/GenBank/DDBJ whole genome shotgun (WGS) entry which is preliminary data.</text>
</comment>
<evidence type="ECO:0000256" key="1">
    <source>
        <dbReference type="ARBA" id="ARBA00004123"/>
    </source>
</evidence>
<dbReference type="InterPro" id="IPR013087">
    <property type="entry name" value="Znf_C2H2_type"/>
</dbReference>
<reference evidence="14 15" key="1">
    <citation type="journal article" date="2023" name="bioRxiv">
        <title>Conserved and derived expression patterns and positive selection on dental genes reveal complex evolutionary context of ever-growing rodent molars.</title>
        <authorList>
            <person name="Calamari Z.T."/>
            <person name="Song A."/>
            <person name="Cohen E."/>
            <person name="Akter M."/>
            <person name="Roy R.D."/>
            <person name="Hallikas O."/>
            <person name="Christensen M.M."/>
            <person name="Li P."/>
            <person name="Marangoni P."/>
            <person name="Jernvall J."/>
            <person name="Klein O.D."/>
        </authorList>
    </citation>
    <scope>NUCLEOTIDE SEQUENCE [LARGE SCALE GENOMIC DNA]</scope>
    <source>
        <strain evidence="14">V071</strain>
    </source>
</reference>
<evidence type="ECO:0000256" key="5">
    <source>
        <dbReference type="ARBA" id="ARBA00022833"/>
    </source>
</evidence>
<evidence type="ECO:0000256" key="9">
    <source>
        <dbReference type="ARBA" id="ARBA00023242"/>
    </source>
</evidence>
<dbReference type="GO" id="GO:0008270">
    <property type="term" value="F:zinc ion binding"/>
    <property type="evidence" value="ECO:0007669"/>
    <property type="project" value="UniProtKB-KW"/>
</dbReference>
<dbReference type="SMART" id="SM00355">
    <property type="entry name" value="ZnF_C2H2"/>
    <property type="match status" value="3"/>
</dbReference>
<evidence type="ECO:0000256" key="4">
    <source>
        <dbReference type="ARBA" id="ARBA00022771"/>
    </source>
</evidence>
<dbReference type="GO" id="GO:0000981">
    <property type="term" value="F:DNA-binding transcription factor activity, RNA polymerase II-specific"/>
    <property type="evidence" value="ECO:0007669"/>
    <property type="project" value="TreeGrafter"/>
</dbReference>
<dbReference type="PROSITE" id="PS50157">
    <property type="entry name" value="ZINC_FINGER_C2H2_2"/>
    <property type="match status" value="3"/>
</dbReference>
<dbReference type="EMBL" id="JBBHLL010000126">
    <property type="protein sequence ID" value="KAK7814084.1"/>
    <property type="molecule type" value="Genomic_DNA"/>
</dbReference>
<feature type="domain" description="C2H2-type" evidence="13">
    <location>
        <begin position="258"/>
        <end position="285"/>
    </location>
</feature>
<feature type="compositionally biased region" description="Basic residues" evidence="12">
    <location>
        <begin position="186"/>
        <end position="199"/>
    </location>
</feature>
<keyword evidence="2" id="KW-0479">Metal-binding</keyword>
<keyword evidence="3" id="KW-0677">Repeat</keyword>
<keyword evidence="15" id="KW-1185">Reference proteome</keyword>
<keyword evidence="6" id="KW-0805">Transcription regulation</keyword>
<keyword evidence="8" id="KW-0804">Transcription</keyword>
<sequence length="326" mass="34574">MSAAVACLDYFAAECLVSMSTGPVLHQRATNPEGAGAAAVSEVGAVPRESAGTGSGTRGVLWIPPVLQIPSPSSDEGDGAPHLLAASALADLSCGAGECSRETSGEVPCASTSCCEQTWCSSPTGCSEPVPAFLEEEFSGAESSCGEPAILSAPDTQEDPDDSGEGPEGPEGPPGARPSPAMGPTFRRRPITPASKRHQCAFPGCNKAYYKSSHLKSHQRTHTGERPFSCDWLDCDKKFTRSDELARHYRTHTGEKRFSCPLCPKQFSRSDHLTKHARRHPTYHPDMIEYRGRRRNPRPAPPPPAMAESSGSDSSSGSGQETSFTA</sequence>
<accession>A0AAW0IHT7</accession>
<comment type="similarity">
    <text evidence="10">Belongs to the Sp1 C2H2-type zinc-finger protein family.</text>
</comment>
<dbReference type="SUPFAM" id="SSF57667">
    <property type="entry name" value="beta-beta-alpha zinc fingers"/>
    <property type="match status" value="2"/>
</dbReference>
<feature type="region of interest" description="Disordered" evidence="12">
    <location>
        <begin position="271"/>
        <end position="326"/>
    </location>
</feature>
<dbReference type="Pfam" id="PF00096">
    <property type="entry name" value="zf-C2H2"/>
    <property type="match status" value="3"/>
</dbReference>
<evidence type="ECO:0000256" key="10">
    <source>
        <dbReference type="ARBA" id="ARBA00038409"/>
    </source>
</evidence>
<evidence type="ECO:0000313" key="14">
    <source>
        <dbReference type="EMBL" id="KAK7814084.1"/>
    </source>
</evidence>
<dbReference type="Gene3D" id="3.30.160.60">
    <property type="entry name" value="Classic Zinc Finger"/>
    <property type="match status" value="3"/>
</dbReference>
<feature type="region of interest" description="Disordered" evidence="12">
    <location>
        <begin position="144"/>
        <end position="199"/>
    </location>
</feature>
<dbReference type="InterPro" id="IPR036236">
    <property type="entry name" value="Znf_C2H2_sf"/>
</dbReference>
<dbReference type="PROSITE" id="PS00028">
    <property type="entry name" value="ZINC_FINGER_C2H2_1"/>
    <property type="match status" value="3"/>
</dbReference>
<dbReference type="FunFam" id="3.30.160.60:FF:000595">
    <property type="entry name" value="Krueppel-like factor 14"/>
    <property type="match status" value="1"/>
</dbReference>
<evidence type="ECO:0000256" key="7">
    <source>
        <dbReference type="ARBA" id="ARBA00023125"/>
    </source>
</evidence>
<dbReference type="FunFam" id="3.30.160.60:FF:000125">
    <property type="entry name" value="Putative zinc finger protein 143"/>
    <property type="match status" value="1"/>
</dbReference>
<proteinExistence type="inferred from homology"/>
<evidence type="ECO:0000256" key="2">
    <source>
        <dbReference type="ARBA" id="ARBA00022723"/>
    </source>
</evidence>
<dbReference type="GO" id="GO:0005634">
    <property type="term" value="C:nucleus"/>
    <property type="evidence" value="ECO:0007669"/>
    <property type="project" value="UniProtKB-SubCell"/>
</dbReference>
<protein>
    <recommendedName>
        <fullName evidence="13">C2H2-type domain-containing protein</fullName>
    </recommendedName>
</protein>
<dbReference type="FunFam" id="3.30.160.60:FF:000018">
    <property type="entry name" value="Krueppel-like factor 15"/>
    <property type="match status" value="1"/>
</dbReference>
<organism evidence="14 15">
    <name type="scientific">Myodes glareolus</name>
    <name type="common">Bank vole</name>
    <name type="synonym">Clethrionomys glareolus</name>
    <dbReference type="NCBI Taxonomy" id="447135"/>
    <lineage>
        <taxon>Eukaryota</taxon>
        <taxon>Metazoa</taxon>
        <taxon>Chordata</taxon>
        <taxon>Craniata</taxon>
        <taxon>Vertebrata</taxon>
        <taxon>Euteleostomi</taxon>
        <taxon>Mammalia</taxon>
        <taxon>Eutheria</taxon>
        <taxon>Euarchontoglires</taxon>
        <taxon>Glires</taxon>
        <taxon>Rodentia</taxon>
        <taxon>Myomorpha</taxon>
        <taxon>Muroidea</taxon>
        <taxon>Cricetidae</taxon>
        <taxon>Arvicolinae</taxon>
        <taxon>Myodes</taxon>
    </lineage>
</organism>
<gene>
    <name evidence="14" type="ORF">U0070_020943</name>
</gene>
<evidence type="ECO:0000256" key="3">
    <source>
        <dbReference type="ARBA" id="ARBA00022737"/>
    </source>
</evidence>
<keyword evidence="7" id="KW-0238">DNA-binding</keyword>
<comment type="subcellular location">
    <subcellularLocation>
        <location evidence="1">Nucleus</location>
    </subcellularLocation>
</comment>
<feature type="domain" description="C2H2-type" evidence="13">
    <location>
        <begin position="228"/>
        <end position="257"/>
    </location>
</feature>
<feature type="compositionally biased region" description="Acidic residues" evidence="12">
    <location>
        <begin position="156"/>
        <end position="165"/>
    </location>
</feature>
<evidence type="ECO:0000259" key="13">
    <source>
        <dbReference type="PROSITE" id="PS50157"/>
    </source>
</evidence>
<dbReference type="Proteomes" id="UP001488838">
    <property type="component" value="Unassembled WGS sequence"/>
</dbReference>
<evidence type="ECO:0000256" key="6">
    <source>
        <dbReference type="ARBA" id="ARBA00023015"/>
    </source>
</evidence>
<keyword evidence="5" id="KW-0862">Zinc</keyword>
<evidence type="ECO:0000256" key="11">
    <source>
        <dbReference type="PROSITE-ProRule" id="PRU00042"/>
    </source>
</evidence>
<feature type="compositionally biased region" description="Low complexity" evidence="12">
    <location>
        <begin position="309"/>
        <end position="319"/>
    </location>
</feature>
<feature type="domain" description="C2H2-type" evidence="13">
    <location>
        <begin position="198"/>
        <end position="227"/>
    </location>
</feature>
<evidence type="ECO:0000313" key="15">
    <source>
        <dbReference type="Proteomes" id="UP001488838"/>
    </source>
</evidence>
<keyword evidence="9" id="KW-0539">Nucleus</keyword>
<evidence type="ECO:0000256" key="12">
    <source>
        <dbReference type="SAM" id="MobiDB-lite"/>
    </source>
</evidence>
<dbReference type="CDD" id="cd21576">
    <property type="entry name" value="KLF14_N"/>
    <property type="match status" value="1"/>
</dbReference>
<dbReference type="PANTHER" id="PTHR23235:SF59">
    <property type="entry name" value="KRUEPPEL-LIKE FACTOR 14"/>
    <property type="match status" value="1"/>
</dbReference>
<evidence type="ECO:0000256" key="8">
    <source>
        <dbReference type="ARBA" id="ARBA00023163"/>
    </source>
</evidence>
<dbReference type="PANTHER" id="PTHR23235">
    <property type="entry name" value="KRUEPPEL-LIKE TRANSCRIPTION FACTOR"/>
    <property type="match status" value="1"/>
</dbReference>
<name>A0AAW0IHT7_MYOGA</name>
<keyword evidence="4 11" id="KW-0863">Zinc-finger</keyword>